<dbReference type="Pfam" id="PF00595">
    <property type="entry name" value="PDZ"/>
    <property type="match status" value="1"/>
</dbReference>
<feature type="compositionally biased region" description="Polar residues" evidence="5">
    <location>
        <begin position="1612"/>
        <end position="1629"/>
    </location>
</feature>
<protein>
    <recommendedName>
        <fullName evidence="10">Signal-induced proliferation-associated 1-like protein 2</fullName>
    </recommendedName>
</protein>
<feature type="region of interest" description="Disordered" evidence="5">
    <location>
        <begin position="166"/>
        <end position="249"/>
    </location>
</feature>
<accession>A0AAE1CUG6</accession>
<evidence type="ECO:0000259" key="7">
    <source>
        <dbReference type="PROSITE" id="PS50106"/>
    </source>
</evidence>
<dbReference type="Gene3D" id="6.10.140.210">
    <property type="match status" value="1"/>
</dbReference>
<sequence>MATGGQIPAPSLSQGGPSNNNTISNNINSTLDLVRQRAHKAAQFYQQQQQHQLEYGNAEESLPPSKPSSTPSHHNAQFNVGHGSYTENGNALGVGGVMAQQGYDIGWGPTTNNALDVGGGSSGGGGYTNITRVLSDDSFENAMAPPTSNSFYRAKMRAGIIDMRSSYNERSRGGGSRSRARTFRGPHVNSRSRTQTYAIDGNKHSSGVPQQDQQNISAPAQTYNNNHHNQLSTQQPHHQHQPQQVAPQKPVRTYAVNRAMLQRSSSEIEVDSLEQDALFPSGGPASLGALPTVIGGGGGSGLHREYGSTSSLDVLGTSSDNFFSLISEYRQSQQLAQALDQRSPAPPGLHQLLQGRLGAASSEPQIQAGVTVGNDGGGAGSSLRFINGSGTPAPAPSNDREGDFQGDDVDFGSKAGKTKSKHKDRKQRAKSITGEGSASILKKLRGKVEPEFTNTKSEDKGVVAEDPASKVDDRTRRRAFVHFDCQSVGVDLVKVIHQRLTVGSMKNNMTTGASAASGQRSSMAPDKDDPELLAETDEGDGKSNDLVLSCPFFRNELGGEDERTVSLTKLTAHKRVSNSSSVPLSISSINNKSQVRHPACCGVAILDSSPSPSGQILPPLVSHRGHVIEYVDHGAYYYRHFFYNHDHQNMFGTDEALGPIAISVRREKVDLDDRTNNLGRADYGTAQYRIICRTSELTTLRGCVLEEAIPSRFSSSRGIPIKDVLELVVPEVQLTCLRQAVAGHKTCEQLLKLDEQGISNTYKVGIMYCKANQSSEEEMYNNEMGGPALEEFLNLISQRVRLKGFEKYRAGLDTKTDTTGEYSCYTTFNNNEIMFHVSTMLPFSRNNKQQLLRKRHIGNDIVTIVFQEPGALPFTPQTVRSQFQHVFIIIKVTNPNTDGARYSIAITRSKDVPPFGPPIPENCSFKKTQEFVDFLLAKIINAENAAHKSDKFRTMATRTRQEYLKDLAANYITSTPIDSGSKLSKFGLGSGRKKEKPKQKVVPDMFAKGALVWEVQIEDMGTASQVECLLAIAADTIVLVEETNNDVIFTIPCSTVIGWTPQPSSLRLYFGSGECLLLRPLSGEAEEMQEIIIRLQAVTNGTETSKMVLKRNGLGQLGFHIQSEGIVTDVEPYGFAWEAGLRKGSRLVEICKVATTTLSHDQIVDLLRTSAVVKVVVVPPMEDGSPRGFISLSSKLISTSQMALNSIGGVEELRPTPSPDSPPMFPRGDNSLNTMNAPLLSTSNANNPGKFSPPVPQHQQQQQMHQYQQQQHPQPNPNPAADSSPRARPHHGYSDSTLSSGRSSDDGRSGAGASGISQGHHSRQESADLYGSLRSHDSHASSGEEPHSRNNSHDSSDYAMSGVSGRSRSSQQNQPVLRRSERVLGGSTDISMDSSIYGTSNSVAGGGPKRQFATMEYNSGIPATGNIAMELLKQTQNTKYLLGHGGAGQGNVSSGGAGTVTRSIVPSHENPGSASNLSHISEGSSSGSSQITHPGRLSKDEIVQRRKDAPSRPAKPVMKKGYTEPPSSSPRANRRNLSGMASEESLSSRLRPGVTNPKLNNQMAKADFQEELMRLIDPDLTEKDLVAFKMRTSQSRITNRLQRTLSDESLHNSKGGSSEQVDESVSQRLSPRAVSDLASARQRSKSTVDNRVPILESAAALDWSKLVNVASKAVDEPDSSGQHRPRHNHYEEEDSPPPRPPSPQMSIALSSSPSSMSASYTSAATTPQQKISELEQKISKLTQQLDKERHEKAAMEAEIQDLRADNVRLQEESQTAATQLRRFTEWFFNTIDRQ</sequence>
<feature type="compositionally biased region" description="Low complexity" evidence="5">
    <location>
        <begin position="1257"/>
        <end position="1273"/>
    </location>
</feature>
<keyword evidence="2" id="KW-0597">Phosphoprotein</keyword>
<dbReference type="Gene3D" id="2.30.42.10">
    <property type="match status" value="1"/>
</dbReference>
<evidence type="ECO:0000256" key="1">
    <source>
        <dbReference type="ARBA" id="ARBA00022468"/>
    </source>
</evidence>
<feature type="compositionally biased region" description="Polar residues" evidence="5">
    <location>
        <begin position="1460"/>
        <end position="1474"/>
    </location>
</feature>
<proteinExistence type="predicted"/>
<feature type="region of interest" description="Disordered" evidence="5">
    <location>
        <begin position="45"/>
        <end position="77"/>
    </location>
</feature>
<dbReference type="SUPFAM" id="SSF111347">
    <property type="entry name" value="Rap/Ran-GAP"/>
    <property type="match status" value="1"/>
</dbReference>
<dbReference type="InterPro" id="IPR050989">
    <property type="entry name" value="Rap1_Ran_GAP"/>
</dbReference>
<feature type="coiled-coil region" evidence="4">
    <location>
        <begin position="1731"/>
        <end position="1779"/>
    </location>
</feature>
<dbReference type="GO" id="GO:0005096">
    <property type="term" value="F:GTPase activator activity"/>
    <property type="evidence" value="ECO:0007669"/>
    <property type="project" value="UniProtKB-KW"/>
</dbReference>
<feature type="compositionally biased region" description="Low complexity" evidence="5">
    <location>
        <begin position="1475"/>
        <end position="1489"/>
    </location>
</feature>
<feature type="compositionally biased region" description="Low complexity" evidence="5">
    <location>
        <begin position="1361"/>
        <end position="1372"/>
    </location>
</feature>
<dbReference type="InterPro" id="IPR001478">
    <property type="entry name" value="PDZ"/>
</dbReference>
<dbReference type="GO" id="GO:0051056">
    <property type="term" value="P:regulation of small GTPase mediated signal transduction"/>
    <property type="evidence" value="ECO:0007669"/>
    <property type="project" value="InterPro"/>
</dbReference>
<feature type="region of interest" description="Disordered" evidence="5">
    <location>
        <begin position="1599"/>
        <end position="1648"/>
    </location>
</feature>
<feature type="compositionally biased region" description="Pro residues" evidence="5">
    <location>
        <begin position="1216"/>
        <end position="1225"/>
    </location>
</feature>
<keyword evidence="3 4" id="KW-0175">Coiled coil</keyword>
<keyword evidence="9" id="KW-1185">Reference proteome</keyword>
<evidence type="ECO:0000313" key="8">
    <source>
        <dbReference type="EMBL" id="KAK3736821.1"/>
    </source>
</evidence>
<feature type="compositionally biased region" description="Low complexity" evidence="5">
    <location>
        <begin position="61"/>
        <end position="72"/>
    </location>
</feature>
<feature type="domain" description="Rap-GAP" evidence="6">
    <location>
        <begin position="750"/>
        <end position="967"/>
    </location>
</feature>
<feature type="compositionally biased region" description="Basic residues" evidence="5">
    <location>
        <begin position="416"/>
        <end position="429"/>
    </location>
</feature>
<evidence type="ECO:0000256" key="2">
    <source>
        <dbReference type="ARBA" id="ARBA00022553"/>
    </source>
</evidence>
<dbReference type="EMBL" id="JAWDGP010006684">
    <property type="protein sequence ID" value="KAK3736821.1"/>
    <property type="molecule type" value="Genomic_DNA"/>
</dbReference>
<feature type="compositionally biased region" description="Basic and acidic residues" evidence="5">
    <location>
        <begin position="446"/>
        <end position="470"/>
    </location>
</feature>
<dbReference type="InterPro" id="IPR035974">
    <property type="entry name" value="Rap/Ran-GAP_sf"/>
</dbReference>
<evidence type="ECO:0000256" key="4">
    <source>
        <dbReference type="SAM" id="Coils"/>
    </source>
</evidence>
<feature type="region of interest" description="Disordered" evidence="5">
    <location>
        <begin position="1210"/>
        <end position="1404"/>
    </location>
</feature>
<dbReference type="PROSITE" id="PS50106">
    <property type="entry name" value="PDZ"/>
    <property type="match status" value="1"/>
</dbReference>
<feature type="compositionally biased region" description="Acidic residues" evidence="5">
    <location>
        <begin position="528"/>
        <end position="538"/>
    </location>
</feature>
<feature type="compositionally biased region" description="Polar residues" evidence="5">
    <location>
        <begin position="1230"/>
        <end position="1249"/>
    </location>
</feature>
<evidence type="ECO:0000256" key="3">
    <source>
        <dbReference type="ARBA" id="ARBA00023054"/>
    </source>
</evidence>
<feature type="compositionally biased region" description="Polar residues" evidence="5">
    <location>
        <begin position="1388"/>
        <end position="1403"/>
    </location>
</feature>
<dbReference type="InterPro" id="IPR000331">
    <property type="entry name" value="Rap/Ran_GAP_dom"/>
</dbReference>
<feature type="compositionally biased region" description="Polar residues" evidence="5">
    <location>
        <begin position="204"/>
        <end position="233"/>
    </location>
</feature>
<organism evidence="8 9">
    <name type="scientific">Elysia crispata</name>
    <name type="common">lettuce slug</name>
    <dbReference type="NCBI Taxonomy" id="231223"/>
    <lineage>
        <taxon>Eukaryota</taxon>
        <taxon>Metazoa</taxon>
        <taxon>Spiralia</taxon>
        <taxon>Lophotrochozoa</taxon>
        <taxon>Mollusca</taxon>
        <taxon>Gastropoda</taxon>
        <taxon>Heterobranchia</taxon>
        <taxon>Euthyneura</taxon>
        <taxon>Panpulmonata</taxon>
        <taxon>Sacoglossa</taxon>
        <taxon>Placobranchoidea</taxon>
        <taxon>Plakobranchidae</taxon>
        <taxon>Elysia</taxon>
    </lineage>
</organism>
<feature type="compositionally biased region" description="Basic and acidic residues" evidence="5">
    <location>
        <begin position="1334"/>
        <end position="1356"/>
    </location>
</feature>
<dbReference type="PANTHER" id="PTHR15711:SF22">
    <property type="entry name" value="RAP-GAP DOMAIN-CONTAINING PROTEIN"/>
    <property type="match status" value="1"/>
</dbReference>
<feature type="compositionally biased region" description="Basic and acidic residues" evidence="5">
    <location>
        <begin position="1497"/>
        <end position="1510"/>
    </location>
</feature>
<keyword evidence="1" id="KW-0343">GTPase activation</keyword>
<dbReference type="SUPFAM" id="SSF50156">
    <property type="entry name" value="PDZ domain-like"/>
    <property type="match status" value="1"/>
</dbReference>
<feature type="compositionally biased region" description="Polar residues" evidence="5">
    <location>
        <begin position="508"/>
        <end position="522"/>
    </location>
</feature>
<dbReference type="CDD" id="cd06745">
    <property type="entry name" value="PDZ_SIPA1-like"/>
    <property type="match status" value="1"/>
</dbReference>
<feature type="region of interest" description="Disordered" evidence="5">
    <location>
        <begin position="1"/>
        <end position="26"/>
    </location>
</feature>
<dbReference type="SMART" id="SM00228">
    <property type="entry name" value="PDZ"/>
    <property type="match status" value="1"/>
</dbReference>
<feature type="region of interest" description="Disordered" evidence="5">
    <location>
        <begin position="368"/>
        <end position="470"/>
    </location>
</feature>
<dbReference type="FunFam" id="3.40.50.11210:FF:000002">
    <property type="entry name" value="Signal-induced proliferation-associated 1-like protein 1"/>
    <property type="match status" value="1"/>
</dbReference>
<feature type="domain" description="PDZ" evidence="7">
    <location>
        <begin position="1106"/>
        <end position="1182"/>
    </location>
</feature>
<reference evidence="8" key="1">
    <citation type="journal article" date="2023" name="G3 (Bethesda)">
        <title>A reference genome for the long-term kleptoplast-retaining sea slug Elysia crispata morphotype clarki.</title>
        <authorList>
            <person name="Eastman K.E."/>
            <person name="Pendleton A.L."/>
            <person name="Shaikh M.A."/>
            <person name="Suttiyut T."/>
            <person name="Ogas R."/>
            <person name="Tomko P."/>
            <person name="Gavelis G."/>
            <person name="Widhalm J.R."/>
            <person name="Wisecaver J.H."/>
        </authorList>
    </citation>
    <scope>NUCLEOTIDE SEQUENCE</scope>
    <source>
        <strain evidence="8">ECLA1</strain>
    </source>
</reference>
<dbReference type="Pfam" id="PF02145">
    <property type="entry name" value="Rap_GAP"/>
    <property type="match status" value="1"/>
</dbReference>
<dbReference type="GO" id="GO:0005737">
    <property type="term" value="C:cytoplasm"/>
    <property type="evidence" value="ECO:0007669"/>
    <property type="project" value="TreeGrafter"/>
</dbReference>
<gene>
    <name evidence="8" type="ORF">RRG08_000572</name>
</gene>
<comment type="caution">
    <text evidence="8">The sequence shown here is derived from an EMBL/GenBank/DDBJ whole genome shotgun (WGS) entry which is preliminary data.</text>
</comment>
<dbReference type="PANTHER" id="PTHR15711">
    <property type="entry name" value="RAP GTPASE-ACTIVATING PROTEIN"/>
    <property type="match status" value="1"/>
</dbReference>
<evidence type="ECO:0000259" key="6">
    <source>
        <dbReference type="PROSITE" id="PS50085"/>
    </source>
</evidence>
<feature type="region of interest" description="Disordered" evidence="5">
    <location>
        <begin position="1672"/>
        <end position="1730"/>
    </location>
</feature>
<feature type="region of interest" description="Disordered" evidence="5">
    <location>
        <begin position="1449"/>
        <end position="1560"/>
    </location>
</feature>
<dbReference type="Pfam" id="PF21022">
    <property type="entry name" value="Rap-GAP_dimer"/>
    <property type="match status" value="1"/>
</dbReference>
<evidence type="ECO:0000256" key="5">
    <source>
        <dbReference type="SAM" id="MobiDB-lite"/>
    </source>
</evidence>
<dbReference type="InterPro" id="IPR036034">
    <property type="entry name" value="PDZ_sf"/>
</dbReference>
<dbReference type="PROSITE" id="PS50085">
    <property type="entry name" value="RAPGAP"/>
    <property type="match status" value="1"/>
</dbReference>
<feature type="region of interest" description="Disordered" evidence="5">
    <location>
        <begin position="508"/>
        <end position="542"/>
    </location>
</feature>
<dbReference type="Gene3D" id="3.40.50.11210">
    <property type="entry name" value="Rap/Ran-GAP"/>
    <property type="match status" value="1"/>
</dbReference>
<feature type="compositionally biased region" description="Gly residues" evidence="5">
    <location>
        <begin position="1449"/>
        <end position="1458"/>
    </location>
</feature>
<feature type="compositionally biased region" description="Low complexity" evidence="5">
    <location>
        <begin position="1704"/>
        <end position="1729"/>
    </location>
</feature>
<dbReference type="Proteomes" id="UP001283361">
    <property type="component" value="Unassembled WGS sequence"/>
</dbReference>
<name>A0AAE1CUG6_9GAST</name>
<evidence type="ECO:0000313" key="9">
    <source>
        <dbReference type="Proteomes" id="UP001283361"/>
    </source>
</evidence>
<evidence type="ECO:0008006" key="10">
    <source>
        <dbReference type="Google" id="ProtNLM"/>
    </source>
</evidence>